<keyword evidence="1" id="KW-0812">Transmembrane</keyword>
<organism evidence="2 4">
    <name type="scientific">Urochloa decumbens</name>
    <dbReference type="NCBI Taxonomy" id="240449"/>
    <lineage>
        <taxon>Eukaryota</taxon>
        <taxon>Viridiplantae</taxon>
        <taxon>Streptophyta</taxon>
        <taxon>Embryophyta</taxon>
        <taxon>Tracheophyta</taxon>
        <taxon>Spermatophyta</taxon>
        <taxon>Magnoliopsida</taxon>
        <taxon>Liliopsida</taxon>
        <taxon>Poales</taxon>
        <taxon>Poaceae</taxon>
        <taxon>PACMAD clade</taxon>
        <taxon>Panicoideae</taxon>
        <taxon>Panicodae</taxon>
        <taxon>Paniceae</taxon>
        <taxon>Melinidinae</taxon>
        <taxon>Urochloa</taxon>
    </lineage>
</organism>
<name>A0ABC8YMX7_9POAL</name>
<dbReference type="EMBL" id="OZ075127">
    <property type="protein sequence ID" value="CAL4946131.1"/>
    <property type="molecule type" value="Genomic_DNA"/>
</dbReference>
<proteinExistence type="predicted"/>
<gene>
    <name evidence="2" type="ORF">URODEC1_LOCUS35897</name>
    <name evidence="3" type="ORF">URODEC1_LOCUS40023</name>
</gene>
<dbReference type="EMBL" id="OZ075128">
    <property type="protein sequence ID" value="CAL4953230.1"/>
    <property type="molecule type" value="Genomic_DNA"/>
</dbReference>
<dbReference type="Proteomes" id="UP001497457">
    <property type="component" value="Chromosome 17b"/>
</dbReference>
<evidence type="ECO:0000313" key="4">
    <source>
        <dbReference type="Proteomes" id="UP001497457"/>
    </source>
</evidence>
<accession>A0ABC8YMX7</accession>
<keyword evidence="1" id="KW-0472">Membrane</keyword>
<evidence type="ECO:0000313" key="3">
    <source>
        <dbReference type="EMBL" id="CAL4953230.1"/>
    </source>
</evidence>
<dbReference type="AlphaFoldDB" id="A0ABC8YMX7"/>
<feature type="transmembrane region" description="Helical" evidence="1">
    <location>
        <begin position="78"/>
        <end position="96"/>
    </location>
</feature>
<sequence>MALPFMQRSRPANRDLAYRRLEEGVRRPVVWAPSDATRKFIKAFMVCFMIGFGTVLLACCFVYRYAFHDPDFVDNFQMIAFSISALVIIGIGVWFANAEDLET</sequence>
<feature type="transmembrane region" description="Helical" evidence="1">
    <location>
        <begin position="43"/>
        <end position="66"/>
    </location>
</feature>
<keyword evidence="1" id="KW-1133">Transmembrane helix</keyword>
<protein>
    <submittedName>
        <fullName evidence="2">Uncharacterized protein</fullName>
    </submittedName>
</protein>
<keyword evidence="4" id="KW-1185">Reference proteome</keyword>
<evidence type="ECO:0000313" key="2">
    <source>
        <dbReference type="EMBL" id="CAL4946131.1"/>
    </source>
</evidence>
<evidence type="ECO:0000256" key="1">
    <source>
        <dbReference type="SAM" id="Phobius"/>
    </source>
</evidence>
<dbReference type="Proteomes" id="UP001497457">
    <property type="component" value="Chromosome 18b"/>
</dbReference>
<reference evidence="2" key="1">
    <citation type="submission" date="2024-10" db="EMBL/GenBank/DDBJ databases">
        <authorList>
            <person name="Ryan C."/>
        </authorList>
    </citation>
    <scope>NUCLEOTIDE SEQUENCE [LARGE SCALE GENOMIC DNA]</scope>
</reference>